<name>A0ABW6GZC7_9ACTN</name>
<keyword evidence="2" id="KW-1185">Reference proteome</keyword>
<evidence type="ECO:0008006" key="3">
    <source>
        <dbReference type="Google" id="ProtNLM"/>
    </source>
</evidence>
<dbReference type="Proteomes" id="UP001599756">
    <property type="component" value="Unassembled WGS sequence"/>
</dbReference>
<comment type="caution">
    <text evidence="1">The sequence shown here is derived from an EMBL/GenBank/DDBJ whole genome shotgun (WGS) entry which is preliminary data.</text>
</comment>
<dbReference type="RefSeq" id="WP_381826524.1">
    <property type="nucleotide sequence ID" value="NZ_JBHYTS010000003.1"/>
</dbReference>
<proteinExistence type="predicted"/>
<reference evidence="1 2" key="1">
    <citation type="submission" date="2024-09" db="EMBL/GenBank/DDBJ databases">
        <title>The Natural Products Discovery Center: Release of the First 8490 Sequenced Strains for Exploring Actinobacteria Biosynthetic Diversity.</title>
        <authorList>
            <person name="Kalkreuter E."/>
            <person name="Kautsar S.A."/>
            <person name="Yang D."/>
            <person name="Bader C.D."/>
            <person name="Teijaro C.N."/>
            <person name="Fluegel L."/>
            <person name="Davis C.M."/>
            <person name="Simpson J.R."/>
            <person name="Lauterbach L."/>
            <person name="Steele A.D."/>
            <person name="Gui C."/>
            <person name="Meng S."/>
            <person name="Li G."/>
            <person name="Viehrig K."/>
            <person name="Ye F."/>
            <person name="Su P."/>
            <person name="Kiefer A.F."/>
            <person name="Nichols A."/>
            <person name="Cepeda A.J."/>
            <person name="Yan W."/>
            <person name="Fan B."/>
            <person name="Jiang Y."/>
            <person name="Adhikari A."/>
            <person name="Zheng C.-J."/>
            <person name="Schuster L."/>
            <person name="Cowan T.M."/>
            <person name="Smanski M.J."/>
            <person name="Chevrette M.G."/>
            <person name="De Carvalho L.P.S."/>
            <person name="Shen B."/>
        </authorList>
    </citation>
    <scope>NUCLEOTIDE SEQUENCE [LARGE SCALE GENOMIC DNA]</scope>
    <source>
        <strain evidence="1 2">NPDC059500</strain>
    </source>
</reference>
<sequence>MIVEVGEVRRRLLRDVFAAGEPYGLALGGGHAVQAHGLVDRVSRDVEFVTESPAATGDIAAAVGSGLAERGWRVRPSGTEALAARLVVGDPASGEECAVQILKEVLWRPVESSELGPVLSLEDLVGTRVRALAGQGLAPDLVDVHAAAARWSHPELEELGRRHSGDAFDLTDLQTRLVGAEWLDDREFTAYGLDDHATTELRRWAQQWADDIGERLLEADTTSELPEAPEDE</sequence>
<evidence type="ECO:0000313" key="2">
    <source>
        <dbReference type="Proteomes" id="UP001599756"/>
    </source>
</evidence>
<accession>A0ABW6GZC7</accession>
<gene>
    <name evidence="1" type="ORF">ACFW88_03645</name>
</gene>
<protein>
    <recommendedName>
        <fullName evidence="3">Nucleotidyl transferase AbiEii/AbiGii toxin family protein</fullName>
    </recommendedName>
</protein>
<dbReference type="EMBL" id="JBHYTS010000003">
    <property type="protein sequence ID" value="MFE1749643.1"/>
    <property type="molecule type" value="Genomic_DNA"/>
</dbReference>
<evidence type="ECO:0000313" key="1">
    <source>
        <dbReference type="EMBL" id="MFE1749643.1"/>
    </source>
</evidence>
<organism evidence="1 2">
    <name type="scientific">Streptomyces anandii</name>
    <dbReference type="NCBI Taxonomy" id="285454"/>
    <lineage>
        <taxon>Bacteria</taxon>
        <taxon>Bacillati</taxon>
        <taxon>Actinomycetota</taxon>
        <taxon>Actinomycetes</taxon>
        <taxon>Kitasatosporales</taxon>
        <taxon>Streptomycetaceae</taxon>
        <taxon>Streptomyces</taxon>
    </lineage>
</organism>